<dbReference type="EC" id="2.3.-.-" evidence="5"/>
<feature type="transmembrane region" description="Helical" evidence="5">
    <location>
        <begin position="222"/>
        <end position="243"/>
    </location>
</feature>
<keyword evidence="5" id="KW-0256">Endoplasmic reticulum</keyword>
<feature type="transmembrane region" description="Helical" evidence="5">
    <location>
        <begin position="189"/>
        <end position="210"/>
    </location>
</feature>
<dbReference type="PANTHER" id="PTHR20661:SF0">
    <property type="entry name" value="PHOSPHATIDYLINOSITOL-GLYCAN BIOSYNTHESIS CLASS W PROTEIN"/>
    <property type="match status" value="1"/>
</dbReference>
<evidence type="ECO:0000256" key="1">
    <source>
        <dbReference type="ARBA" id="ARBA00004141"/>
    </source>
</evidence>
<evidence type="ECO:0000256" key="3">
    <source>
        <dbReference type="ARBA" id="ARBA00022989"/>
    </source>
</evidence>
<comment type="function">
    <text evidence="5">A acetyltransferase, which acetylates the inositol ring of phosphatidylinositol during biosynthesis of GPI-anchor.</text>
</comment>
<feature type="transmembrane region" description="Helical" evidence="5">
    <location>
        <begin position="354"/>
        <end position="375"/>
    </location>
</feature>
<feature type="transmembrane region" description="Helical" evidence="5">
    <location>
        <begin position="159"/>
        <end position="177"/>
    </location>
</feature>
<protein>
    <recommendedName>
        <fullName evidence="5">Phosphatidylinositol-glycan biosynthesis class W protein</fullName>
        <ecNumber evidence="5">2.3.-.-</ecNumber>
    </recommendedName>
</protein>
<dbReference type="GO" id="GO:0072659">
    <property type="term" value="P:protein localization to plasma membrane"/>
    <property type="evidence" value="ECO:0007669"/>
    <property type="project" value="TreeGrafter"/>
</dbReference>
<dbReference type="UniPathway" id="UPA00196"/>
<feature type="transmembrane region" description="Helical" evidence="5">
    <location>
        <begin position="83"/>
        <end position="103"/>
    </location>
</feature>
<feature type="transmembrane region" description="Helical" evidence="5">
    <location>
        <begin position="27"/>
        <end position="47"/>
    </location>
</feature>
<feature type="transmembrane region" description="Helical" evidence="5">
    <location>
        <begin position="123"/>
        <end position="147"/>
    </location>
</feature>
<comment type="similarity">
    <text evidence="5">Belongs to the PIGW family.</text>
</comment>
<evidence type="ECO:0000256" key="4">
    <source>
        <dbReference type="ARBA" id="ARBA00023136"/>
    </source>
</evidence>
<feature type="transmembrane region" description="Helical" evidence="5">
    <location>
        <begin position="396"/>
        <end position="415"/>
    </location>
</feature>
<keyword evidence="5" id="KW-0012">Acyltransferase</keyword>
<name>A0A4P6D858_RHOPR</name>
<dbReference type="GO" id="GO:0032216">
    <property type="term" value="F:glucosaminyl-phosphatidylinositol O-acyltransferase activity"/>
    <property type="evidence" value="ECO:0007669"/>
    <property type="project" value="TreeGrafter"/>
</dbReference>
<dbReference type="Pfam" id="PF06423">
    <property type="entry name" value="GWT1"/>
    <property type="match status" value="1"/>
</dbReference>
<accession>A0A4P6D858</accession>
<evidence type="ECO:0000313" key="6">
    <source>
        <dbReference type="EMBL" id="MOY45302.1"/>
    </source>
</evidence>
<dbReference type="EMBL" id="GHKJ01000272">
    <property type="protein sequence ID" value="MOY45302.1"/>
    <property type="molecule type" value="Transcribed_RNA"/>
</dbReference>
<dbReference type="PANTHER" id="PTHR20661">
    <property type="entry name" value="PHOSPHATIDYLINOSITOL-GLYCAN BIOSYNTHESIS CLASS W PROTEIN"/>
    <property type="match status" value="1"/>
</dbReference>
<dbReference type="AlphaFoldDB" id="A0A4P6D858"/>
<proteinExistence type="inferred from homology"/>
<dbReference type="GO" id="GO:0005789">
    <property type="term" value="C:endoplasmic reticulum membrane"/>
    <property type="evidence" value="ECO:0007669"/>
    <property type="project" value="UniProtKB-SubCell"/>
</dbReference>
<evidence type="ECO:0000256" key="2">
    <source>
        <dbReference type="ARBA" id="ARBA00022692"/>
    </source>
</evidence>
<feature type="transmembrane region" description="Helical" evidence="5">
    <location>
        <begin position="59"/>
        <end position="77"/>
    </location>
</feature>
<comment type="subcellular location">
    <subcellularLocation>
        <location evidence="5">Endoplasmic reticulum membrane</location>
        <topology evidence="5">Multi-pass membrane protein</topology>
    </subcellularLocation>
    <subcellularLocation>
        <location evidence="1">Membrane</location>
        <topology evidence="1">Multi-pass membrane protein</topology>
    </subcellularLocation>
</comment>
<keyword evidence="4 5" id="KW-0472">Membrane</keyword>
<keyword evidence="3 5" id="KW-1133">Transmembrane helix</keyword>
<feature type="transmembrane region" description="Helical" evidence="5">
    <location>
        <begin position="290"/>
        <end position="308"/>
    </location>
</feature>
<keyword evidence="5" id="KW-0808">Transferase</keyword>
<feature type="transmembrane region" description="Helical" evidence="5">
    <location>
        <begin position="250"/>
        <end position="270"/>
    </location>
</feature>
<keyword evidence="5" id="KW-0337">GPI-anchor biosynthesis</keyword>
<dbReference type="InterPro" id="IPR009447">
    <property type="entry name" value="PIGW/GWT1"/>
</dbReference>
<reference evidence="6" key="1">
    <citation type="submission" date="2019-04" db="EMBL/GenBank/DDBJ databases">
        <title>Analysis of the testis transcriptome of the Chagas disease vector Rhodnius prolixus.</title>
        <authorList>
            <person name="Cesar J."/>
            <person name="Ribeiro J.M."/>
            <person name="Pereira M.H."/>
            <person name="Araujo R.N."/>
            <person name="Gontijo N.F."/>
            <person name="Pessoa G."/>
            <person name="Sant'Anna M.V."/>
            <person name="Sorgine M.H."/>
            <person name="Majerowicz D."/>
            <person name="Carvalho A.B."/>
            <person name="Braz G."/>
            <person name="Mesquita R."/>
            <person name="Lagerblad P.O."/>
            <person name="Koerich L.B."/>
        </authorList>
    </citation>
    <scope>NUCLEOTIDE SEQUENCE</scope>
</reference>
<feature type="transmembrane region" description="Helical" evidence="5">
    <location>
        <begin position="320"/>
        <end position="342"/>
    </location>
</feature>
<dbReference type="GO" id="GO:0006506">
    <property type="term" value="P:GPI anchor biosynthetic process"/>
    <property type="evidence" value="ECO:0007669"/>
    <property type="project" value="UniProtKB-UniPathway"/>
</dbReference>
<sequence>MKATYSYRQLHESFMQNHNGTSVWENITVITPGPVLVYFIGLIQFYLFQGKSRNKWEHAVSFIIQFICFIYFLILNFTVLSYYIYIHVILLLIAYFSILFCYLKNTSKEFFILPRKRIEPRPYFTYFRSIVSIMTSICILAVDFHIFPRRYAKTETFGYGLMDTGVGFYIIANGIVIKQNHPQNDLIKSIRSSLPLIFLGIIRCASLETLDYQRHITEYGVHWNFFFTLAFVKLISSLLIYNYPRSVTGMAILTALSHQMLLYFVTEQWIITDSPRSNIVSANKEGLTSLPGYISLYLFGVAIGKFLNKRHVRLIDDVRHGLNAFFWALILLIFTLFLQLLFNVSRRLANLTYITWMLTMSLYGISLSIFSEIALRMSLRINREDLELFTPSILNAINYNILFYFLLSNLFTGLVNLILQTYFANKMLSLVILILYKFCVCGIVYVLYLNK</sequence>
<organism evidence="6">
    <name type="scientific">Rhodnius prolixus</name>
    <name type="common">Triatomid bug</name>
    <dbReference type="NCBI Taxonomy" id="13249"/>
    <lineage>
        <taxon>Eukaryota</taxon>
        <taxon>Metazoa</taxon>
        <taxon>Ecdysozoa</taxon>
        <taxon>Arthropoda</taxon>
        <taxon>Hexapoda</taxon>
        <taxon>Insecta</taxon>
        <taxon>Pterygota</taxon>
        <taxon>Neoptera</taxon>
        <taxon>Paraneoptera</taxon>
        <taxon>Hemiptera</taxon>
        <taxon>Heteroptera</taxon>
        <taxon>Panheteroptera</taxon>
        <taxon>Cimicomorpha</taxon>
        <taxon>Reduviidae</taxon>
        <taxon>Triatominae</taxon>
        <taxon>Rhodnius</taxon>
    </lineage>
</organism>
<feature type="transmembrane region" description="Helical" evidence="5">
    <location>
        <begin position="427"/>
        <end position="448"/>
    </location>
</feature>
<comment type="pathway">
    <text evidence="5">Glycolipid biosynthesis; glycosylphosphatidylinositol-anchor biosynthesis.</text>
</comment>
<evidence type="ECO:0000256" key="5">
    <source>
        <dbReference type="RuleBase" id="RU280819"/>
    </source>
</evidence>
<keyword evidence="2 5" id="KW-0812">Transmembrane</keyword>
<dbReference type="PIRSF" id="PIRSF017321">
    <property type="entry name" value="GWT1"/>
    <property type="match status" value="1"/>
</dbReference>